<dbReference type="SMART" id="SM01150">
    <property type="entry name" value="DUF1338"/>
    <property type="match status" value="1"/>
</dbReference>
<name>A0AAD9MKQ6_PROWI</name>
<evidence type="ECO:0000256" key="4">
    <source>
        <dbReference type="ARBA" id="ARBA00023004"/>
    </source>
</evidence>
<comment type="cofactor">
    <cofactor evidence="1">
        <name>Fe(2+)</name>
        <dbReference type="ChEBI" id="CHEBI:29033"/>
    </cofactor>
</comment>
<evidence type="ECO:0000256" key="1">
    <source>
        <dbReference type="ARBA" id="ARBA00001954"/>
    </source>
</evidence>
<evidence type="ECO:0000313" key="8">
    <source>
        <dbReference type="EMBL" id="KAK2076803.1"/>
    </source>
</evidence>
<evidence type="ECO:0000256" key="6">
    <source>
        <dbReference type="ARBA" id="ARBA00035023"/>
    </source>
</evidence>
<keyword evidence="4" id="KW-0408">Iron</keyword>
<reference evidence="8" key="1">
    <citation type="submission" date="2021-01" db="EMBL/GenBank/DDBJ databases">
        <authorList>
            <person name="Eckstrom K.M.E."/>
        </authorList>
    </citation>
    <scope>NUCLEOTIDE SEQUENCE</scope>
    <source>
        <strain evidence="8">UVCC 0001</strain>
    </source>
</reference>
<dbReference type="CDD" id="cd16350">
    <property type="entry name" value="VOC_like"/>
    <property type="match status" value="1"/>
</dbReference>
<accession>A0AAD9MKQ6</accession>
<comment type="similarity">
    <text evidence="5">Belongs to the 2-oxoadipate dioxygenase/decarboxylase family.</text>
</comment>
<dbReference type="AlphaFoldDB" id="A0AAD9MKQ6"/>
<gene>
    <name evidence="8" type="ORF">QBZ16_005029</name>
</gene>
<proteinExistence type="inferred from homology"/>
<organism evidence="8 9">
    <name type="scientific">Prototheca wickerhamii</name>
    <dbReference type="NCBI Taxonomy" id="3111"/>
    <lineage>
        <taxon>Eukaryota</taxon>
        <taxon>Viridiplantae</taxon>
        <taxon>Chlorophyta</taxon>
        <taxon>core chlorophytes</taxon>
        <taxon>Trebouxiophyceae</taxon>
        <taxon>Chlorellales</taxon>
        <taxon>Chlorellaceae</taxon>
        <taxon>Prototheca</taxon>
    </lineage>
</organism>
<protein>
    <recommendedName>
        <fullName evidence="6">2-oxoadipate dioxygenase/decarboxylase</fullName>
        <ecNumber evidence="6">1.13.11.93</ecNumber>
    </recommendedName>
    <alternativeName>
        <fullName evidence="7">2-hydroxyglutarate synthase</fullName>
    </alternativeName>
</protein>
<evidence type="ECO:0000256" key="2">
    <source>
        <dbReference type="ARBA" id="ARBA00022964"/>
    </source>
</evidence>
<keyword evidence="3" id="KW-0560">Oxidoreductase</keyword>
<evidence type="ECO:0000256" key="5">
    <source>
        <dbReference type="ARBA" id="ARBA00035013"/>
    </source>
</evidence>
<dbReference type="Pfam" id="PF07063">
    <property type="entry name" value="HGLS"/>
    <property type="match status" value="1"/>
</dbReference>
<sequence>MGFTRADTGLSRAISTGAAPQNADPKIGLAHSVVESMLRPYWAANPASVAATEMLSEFFPAGALGWDHLAFRTVALPGLGLAALAPVFESLGWTARDDLTFPAKKLRARWYAPPSPSLPRVFISELIVDELGAEAARAVREVCSTVSPALAAAHYLDTATIGGTPWARPTLAQYRAVAAESEYGAWVLVNGGALNHTTLSVHAMRGVRDLNDLIQRLEDAGFALNQEGGAAKVSPDGLLCQASTLADNRLFRFACGAAALVPSSYIEFAERKVLPEFAHLPAEQVRDEHRREGFEASNADKIFESTFKKAA</sequence>
<evidence type="ECO:0000313" key="9">
    <source>
        <dbReference type="Proteomes" id="UP001255856"/>
    </source>
</evidence>
<evidence type="ECO:0000256" key="7">
    <source>
        <dbReference type="ARBA" id="ARBA00035045"/>
    </source>
</evidence>
<dbReference type="InterPro" id="IPR009770">
    <property type="entry name" value="HGLS"/>
</dbReference>
<keyword evidence="9" id="KW-1185">Reference proteome</keyword>
<evidence type="ECO:0000256" key="3">
    <source>
        <dbReference type="ARBA" id="ARBA00023002"/>
    </source>
</evidence>
<comment type="caution">
    <text evidence="8">The sequence shown here is derived from an EMBL/GenBank/DDBJ whole genome shotgun (WGS) entry which is preliminary data.</text>
</comment>
<dbReference type="Proteomes" id="UP001255856">
    <property type="component" value="Unassembled WGS sequence"/>
</dbReference>
<dbReference type="EMBL" id="JASFZW010000008">
    <property type="protein sequence ID" value="KAK2076803.1"/>
    <property type="molecule type" value="Genomic_DNA"/>
</dbReference>
<keyword evidence="2" id="KW-0223">Dioxygenase</keyword>
<dbReference type="GO" id="GO:0051213">
    <property type="term" value="F:dioxygenase activity"/>
    <property type="evidence" value="ECO:0007669"/>
    <property type="project" value="UniProtKB-KW"/>
</dbReference>
<dbReference type="Gene3D" id="3.10.180.50">
    <property type="match status" value="1"/>
</dbReference>
<dbReference type="EC" id="1.13.11.93" evidence="6"/>
<dbReference type="PANTHER" id="PTHR31136">
    <property type="entry name" value="DUF1338 DOMAIN-CONTAINING PROTEIN"/>
    <property type="match status" value="1"/>
</dbReference>
<dbReference type="PANTHER" id="PTHR31136:SF5">
    <property type="entry name" value="2-OXOADIPATE DIOXYGENASE_DECARBOXYLASE, CHLOROPLASTIC"/>
    <property type="match status" value="1"/>
</dbReference>